<protein>
    <submittedName>
        <fullName evidence="2">Transposase</fullName>
    </submittedName>
</protein>
<feature type="coiled-coil region" evidence="1">
    <location>
        <begin position="62"/>
        <end position="89"/>
    </location>
</feature>
<dbReference type="Pfam" id="PF01527">
    <property type="entry name" value="HTH_Tnp_1"/>
    <property type="match status" value="1"/>
</dbReference>
<evidence type="ECO:0000313" key="3">
    <source>
        <dbReference type="Proteomes" id="UP000502756"/>
    </source>
</evidence>
<dbReference type="PANTHER" id="PTHR33215:SF13">
    <property type="entry name" value="PROTEIN DISTAL ANTENNA"/>
    <property type="match status" value="1"/>
</dbReference>
<dbReference type="GO" id="GO:0004803">
    <property type="term" value="F:transposase activity"/>
    <property type="evidence" value="ECO:0007669"/>
    <property type="project" value="InterPro"/>
</dbReference>
<gene>
    <name evidence="2" type="ORF">HNV11_16335</name>
</gene>
<dbReference type="SUPFAM" id="SSF46689">
    <property type="entry name" value="Homeodomain-like"/>
    <property type="match status" value="1"/>
</dbReference>
<reference evidence="2 3" key="1">
    <citation type="submission" date="2020-05" db="EMBL/GenBank/DDBJ databases">
        <title>Genome sequencing of Spirosoma sp. TS118.</title>
        <authorList>
            <person name="Lee J.-H."/>
            <person name="Jeong S."/>
            <person name="Zhao L."/>
            <person name="Jung J.-H."/>
            <person name="Kim M.-K."/>
            <person name="Lim S."/>
        </authorList>
    </citation>
    <scope>NUCLEOTIDE SEQUENCE [LARGE SCALE GENOMIC DNA]</scope>
    <source>
        <strain evidence="2 3">TS118</strain>
    </source>
</reference>
<keyword evidence="1" id="KW-0175">Coiled coil</keyword>
<dbReference type="Proteomes" id="UP000502756">
    <property type="component" value="Chromosome"/>
</dbReference>
<dbReference type="InterPro" id="IPR002514">
    <property type="entry name" value="Transposase_8"/>
</dbReference>
<dbReference type="AlphaFoldDB" id="A0A6M5YC27"/>
<sequence length="97" mass="11371">MTKKHNVVKPRRKYDEDFKNEAVRLVTTGQRSVPDVARSLGISENILYRWKGHTNKSVESPTGISQQDYDQLREQLRRTEQERDILKKALAIFSRLT</sequence>
<organism evidence="2 3">
    <name type="scientific">Spirosoma taeanense</name>
    <dbReference type="NCBI Taxonomy" id="2735870"/>
    <lineage>
        <taxon>Bacteria</taxon>
        <taxon>Pseudomonadati</taxon>
        <taxon>Bacteroidota</taxon>
        <taxon>Cytophagia</taxon>
        <taxon>Cytophagales</taxon>
        <taxon>Cytophagaceae</taxon>
        <taxon>Spirosoma</taxon>
    </lineage>
</organism>
<dbReference type="InterPro" id="IPR009057">
    <property type="entry name" value="Homeodomain-like_sf"/>
</dbReference>
<proteinExistence type="predicted"/>
<dbReference type="KEGG" id="stae:HNV11_16335"/>
<accession>A0A6M5YC27</accession>
<dbReference type="PANTHER" id="PTHR33215">
    <property type="entry name" value="PROTEIN DISTAL ANTENNA"/>
    <property type="match status" value="1"/>
</dbReference>
<dbReference type="GO" id="GO:0003677">
    <property type="term" value="F:DNA binding"/>
    <property type="evidence" value="ECO:0007669"/>
    <property type="project" value="InterPro"/>
</dbReference>
<evidence type="ECO:0000256" key="1">
    <source>
        <dbReference type="SAM" id="Coils"/>
    </source>
</evidence>
<evidence type="ECO:0000313" key="2">
    <source>
        <dbReference type="EMBL" id="QJW90833.1"/>
    </source>
</evidence>
<keyword evidence="3" id="KW-1185">Reference proteome</keyword>
<dbReference type="RefSeq" id="WP_171740678.1">
    <property type="nucleotide sequence ID" value="NZ_CP053435.1"/>
</dbReference>
<dbReference type="InterPro" id="IPR051839">
    <property type="entry name" value="RD_transcriptional_regulator"/>
</dbReference>
<dbReference type="Gene3D" id="1.10.10.60">
    <property type="entry name" value="Homeodomain-like"/>
    <property type="match status" value="1"/>
</dbReference>
<name>A0A6M5YC27_9BACT</name>
<dbReference type="GO" id="GO:0006313">
    <property type="term" value="P:DNA transposition"/>
    <property type="evidence" value="ECO:0007669"/>
    <property type="project" value="InterPro"/>
</dbReference>
<dbReference type="EMBL" id="CP053435">
    <property type="protein sequence ID" value="QJW90833.1"/>
    <property type="molecule type" value="Genomic_DNA"/>
</dbReference>